<comment type="caution">
    <text evidence="6">The sequence shown here is derived from an EMBL/GenBank/DDBJ whole genome shotgun (WGS) entry which is preliminary data.</text>
</comment>
<evidence type="ECO:0000256" key="2">
    <source>
        <dbReference type="ARBA" id="ARBA00022729"/>
    </source>
</evidence>
<feature type="domain" description="Type II/III secretion system secretin-like" evidence="5">
    <location>
        <begin position="139"/>
        <end position="302"/>
    </location>
</feature>
<evidence type="ECO:0000259" key="5">
    <source>
        <dbReference type="Pfam" id="PF00263"/>
    </source>
</evidence>
<dbReference type="GO" id="GO:0009306">
    <property type="term" value="P:protein secretion"/>
    <property type="evidence" value="ECO:0007669"/>
    <property type="project" value="InterPro"/>
</dbReference>
<evidence type="ECO:0000313" key="7">
    <source>
        <dbReference type="Proteomes" id="UP000267654"/>
    </source>
</evidence>
<sequence>MVGKKLFICILVLLSFSLPLFAESSIWIDPSTGRITVKTTRKQMRELEKILPKLSVQTRQIQIEARIIEVSTQITKKFGTYLEQLTGLEVKESPGEGSSFIYGPKNLSDLSQGLGSLRFTFYRITNENKFETILNMLLSRGMARILSSPRVVTVSGEVAGIYVTTEVPYLSSITYRVVNDKEVPEEHYSYATVGVVLQVLPRIVGEDLVEMSVIPLVGDYEVTAEFGSQHPIFKRQISPTNVTVKDGESLVIGGLISRKKSKQTIGLPVVSHLPIIGNIFKSRVETTEEKNLIITIKPHVLKPREIRGRVKRIFHLKYALAQEVARDVRKLLSPDGTIEVNPKEASPNSILVRDREDKIKLVQSLLNEIGTFKSQQRQKIYKLSYTNAENAKKVVESFLSPYGSVKVIKKENTLIVEDGAYQISLINSAISVLEQYNSQPRVEQIQLSFISADKVAEKVKTFLSTQGTVKIVGEKTIVVRDNERVIEKIKEYLTEIDKP</sequence>
<dbReference type="Pfam" id="PF00263">
    <property type="entry name" value="Secretin"/>
    <property type="match status" value="1"/>
</dbReference>
<proteinExistence type="inferred from homology"/>
<dbReference type="PRINTS" id="PR00811">
    <property type="entry name" value="BCTERIALGSPD"/>
</dbReference>
<dbReference type="Gene3D" id="3.30.1370.120">
    <property type="match status" value="2"/>
</dbReference>
<dbReference type="PANTHER" id="PTHR30332">
    <property type="entry name" value="PROBABLE GENERAL SECRETION PATHWAY PROTEIN D"/>
    <property type="match status" value="1"/>
</dbReference>
<comment type="subcellular location">
    <subcellularLocation>
        <location evidence="1">Membrane</location>
    </subcellularLocation>
</comment>
<organism evidence="6 7">
    <name type="scientific">Aerophobetes bacterium</name>
    <dbReference type="NCBI Taxonomy" id="2030807"/>
    <lineage>
        <taxon>Bacteria</taxon>
        <taxon>Candidatus Aerophobota</taxon>
    </lineage>
</organism>
<keyword evidence="3" id="KW-0472">Membrane</keyword>
<dbReference type="InterPro" id="IPR001775">
    <property type="entry name" value="GspD/PilQ"/>
</dbReference>
<dbReference type="GO" id="GO:0016020">
    <property type="term" value="C:membrane"/>
    <property type="evidence" value="ECO:0007669"/>
    <property type="project" value="UniProtKB-SubCell"/>
</dbReference>
<dbReference type="EMBL" id="QMQB01000160">
    <property type="protein sequence ID" value="RLE12418.1"/>
    <property type="molecule type" value="Genomic_DNA"/>
</dbReference>
<protein>
    <recommendedName>
        <fullName evidence="5">Type II/III secretion system secretin-like domain-containing protein</fullName>
    </recommendedName>
</protein>
<keyword evidence="2" id="KW-0732">Signal</keyword>
<accession>A0A662DC58</accession>
<dbReference type="InterPro" id="IPR004846">
    <property type="entry name" value="T2SS/T3SS_dom"/>
</dbReference>
<evidence type="ECO:0000256" key="1">
    <source>
        <dbReference type="ARBA" id="ARBA00004370"/>
    </source>
</evidence>
<dbReference type="InterPro" id="IPR038591">
    <property type="entry name" value="NolW-like_sf"/>
</dbReference>
<dbReference type="Proteomes" id="UP000267654">
    <property type="component" value="Unassembled WGS sequence"/>
</dbReference>
<dbReference type="AlphaFoldDB" id="A0A662DC58"/>
<dbReference type="PANTHER" id="PTHR30332:SF24">
    <property type="entry name" value="SECRETIN GSPD-RELATED"/>
    <property type="match status" value="1"/>
</dbReference>
<evidence type="ECO:0000313" key="6">
    <source>
        <dbReference type="EMBL" id="RLE12418.1"/>
    </source>
</evidence>
<dbReference type="GO" id="GO:0015627">
    <property type="term" value="C:type II protein secretion system complex"/>
    <property type="evidence" value="ECO:0007669"/>
    <property type="project" value="TreeGrafter"/>
</dbReference>
<dbReference type="InterPro" id="IPR050810">
    <property type="entry name" value="Bact_Secretion_Sys_Channel"/>
</dbReference>
<gene>
    <name evidence="6" type="ORF">DRI96_04575</name>
</gene>
<evidence type="ECO:0000256" key="3">
    <source>
        <dbReference type="ARBA" id="ARBA00023136"/>
    </source>
</evidence>
<evidence type="ECO:0000256" key="4">
    <source>
        <dbReference type="RuleBase" id="RU004003"/>
    </source>
</evidence>
<comment type="similarity">
    <text evidence="4">Belongs to the bacterial secretin family.</text>
</comment>
<reference evidence="6 7" key="1">
    <citation type="submission" date="2018-06" db="EMBL/GenBank/DDBJ databases">
        <title>Extensive metabolic versatility and redundancy in microbially diverse, dynamic hydrothermal sediments.</title>
        <authorList>
            <person name="Dombrowski N."/>
            <person name="Teske A."/>
            <person name="Baker B.J."/>
        </authorList>
    </citation>
    <scope>NUCLEOTIDE SEQUENCE [LARGE SCALE GENOMIC DNA]</scope>
    <source>
        <strain evidence="6">B19_G9</strain>
    </source>
</reference>
<name>A0A662DC58_UNCAE</name>